<evidence type="ECO:0000313" key="7">
    <source>
        <dbReference type="EMBL" id="QRW26016.1"/>
    </source>
</evidence>
<evidence type="ECO:0000256" key="5">
    <source>
        <dbReference type="SAM" id="MobiDB-lite"/>
    </source>
</evidence>
<dbReference type="GO" id="GO:0007031">
    <property type="term" value="P:peroxisome organization"/>
    <property type="evidence" value="ECO:0007669"/>
    <property type="project" value="UniProtKB-ARBA"/>
</dbReference>
<feature type="compositionally biased region" description="Polar residues" evidence="5">
    <location>
        <begin position="358"/>
        <end position="388"/>
    </location>
</feature>
<evidence type="ECO:0000256" key="2">
    <source>
        <dbReference type="ARBA" id="ARBA00022692"/>
    </source>
</evidence>
<dbReference type="PANTHER" id="PTHR31679:SF2">
    <property type="entry name" value="PEROXISOMAL MEMBRANE PROTEIN PEX30-RELATED"/>
    <property type="match status" value="1"/>
</dbReference>
<keyword evidence="3" id="KW-1133">Transmembrane helix</keyword>
<evidence type="ECO:0000256" key="1">
    <source>
        <dbReference type="ARBA" id="ARBA00004308"/>
    </source>
</evidence>
<dbReference type="RefSeq" id="XP_043186253.1">
    <property type="nucleotide sequence ID" value="XM_043330908.1"/>
</dbReference>
<dbReference type="AlphaFoldDB" id="A0A8H8P908"/>
<dbReference type="Proteomes" id="UP000650533">
    <property type="component" value="Chromosome 14"/>
</dbReference>
<keyword evidence="4" id="KW-0472">Membrane</keyword>
<evidence type="ECO:0000259" key="6">
    <source>
        <dbReference type="Pfam" id="PF06398"/>
    </source>
</evidence>
<feature type="domain" description="TECPR1-like DysF" evidence="6">
    <location>
        <begin position="167"/>
        <end position="338"/>
    </location>
</feature>
<organism evidence="7 8">
    <name type="scientific">Rhizoctonia solani</name>
    <dbReference type="NCBI Taxonomy" id="456999"/>
    <lineage>
        <taxon>Eukaryota</taxon>
        <taxon>Fungi</taxon>
        <taxon>Dikarya</taxon>
        <taxon>Basidiomycota</taxon>
        <taxon>Agaricomycotina</taxon>
        <taxon>Agaricomycetes</taxon>
        <taxon>Cantharellales</taxon>
        <taxon>Ceratobasidiaceae</taxon>
        <taxon>Rhizoctonia</taxon>
    </lineage>
</organism>
<dbReference type="Pfam" id="PF06398">
    <property type="entry name" value="Pex24p"/>
    <property type="match status" value="1"/>
</dbReference>
<dbReference type="GO" id="GO:0012505">
    <property type="term" value="C:endomembrane system"/>
    <property type="evidence" value="ECO:0007669"/>
    <property type="project" value="UniProtKB-SubCell"/>
</dbReference>
<dbReference type="GeneID" id="67033371"/>
<evidence type="ECO:0000256" key="4">
    <source>
        <dbReference type="ARBA" id="ARBA00023136"/>
    </source>
</evidence>
<dbReference type="GO" id="GO:0005778">
    <property type="term" value="C:peroxisomal membrane"/>
    <property type="evidence" value="ECO:0007669"/>
    <property type="project" value="TreeGrafter"/>
</dbReference>
<name>A0A8H8P908_9AGAM</name>
<reference evidence="7" key="1">
    <citation type="submission" date="2020-05" db="EMBL/GenBank/DDBJ databases">
        <title>Evolutionary and genomic comparisons of hybrid uninucleate and nonhybrid Rhizoctonia fungi.</title>
        <authorList>
            <person name="Li C."/>
            <person name="Chen X."/>
        </authorList>
    </citation>
    <scope>NUCLEOTIDE SEQUENCE</scope>
    <source>
        <strain evidence="7">AG-1 IA</strain>
    </source>
</reference>
<dbReference type="InterPro" id="IPR052646">
    <property type="entry name" value="Peroxisomal_PEX28-32"/>
</dbReference>
<gene>
    <name evidence="7" type="ORF">RhiXN_11093</name>
</gene>
<evidence type="ECO:0000256" key="3">
    <source>
        <dbReference type="ARBA" id="ARBA00022989"/>
    </source>
</evidence>
<dbReference type="PANTHER" id="PTHR31679">
    <property type="entry name" value="PEROXISOMAL MEMBRANE PROTEIN PEX30-RELATED"/>
    <property type="match status" value="1"/>
</dbReference>
<accession>A0A8H8P908</accession>
<comment type="subcellular location">
    <subcellularLocation>
        <location evidence="1">Endomembrane system</location>
    </subcellularLocation>
</comment>
<proteinExistence type="predicted"/>
<dbReference type="InterPro" id="IPR010482">
    <property type="entry name" value="TECPR1-like_DysF"/>
</dbReference>
<dbReference type="EMBL" id="CP059671">
    <property type="protein sequence ID" value="QRW26016.1"/>
    <property type="molecule type" value="Genomic_DNA"/>
</dbReference>
<dbReference type="KEGG" id="rsx:RhiXN_11093"/>
<feature type="compositionally biased region" description="Polar residues" evidence="5">
    <location>
        <begin position="406"/>
        <end position="425"/>
    </location>
</feature>
<feature type="region of interest" description="Disordered" evidence="5">
    <location>
        <begin position="358"/>
        <end position="435"/>
    </location>
</feature>
<keyword evidence="2" id="KW-0812">Transmembrane</keyword>
<sequence>MAGVSPPGRVQPIISSNNPPILLDFVSHVPAPVTRLLVEQAGTIKVLRRAAEIASWRSPNPSESWLLLGTWYLVPIIVILPALWKHLKAQTWWPWRSSNQPPHEPAAASDTTVAATISDITVLRLLLPAFLFQQPPVAARSPIIEAIQNFHNTLPLPSILRATAILWVGIDWSSALLPNERTSWCSPPPHLAPLSPPITFTLPSRTSHVDKILKIRRNAFWRWDDPEWTVMVKTSADSHASRVQLPLPDPSSDTEGRLAKGLKRVGENLPESVAGSSYSRRTIDSGDDDDEKPPLSPLSGTKDSLTDPDGWIYADNKWEMPSPKGGLGKYTRYRVWTRCAVLIEEIEELDELELTNALTTTDNPSSPSNLQAPTTLIAPNQQLSSSPQKGHKHTLSEGGASMGTWRASSTGSSVSDRESTLTSRLKSVLESRSKS</sequence>
<feature type="region of interest" description="Disordered" evidence="5">
    <location>
        <begin position="265"/>
        <end position="306"/>
    </location>
</feature>
<protein>
    <submittedName>
        <fullName evidence="7">Integral peroxisomal membrane peroxin protein</fullName>
    </submittedName>
</protein>
<evidence type="ECO:0000313" key="8">
    <source>
        <dbReference type="Proteomes" id="UP000650533"/>
    </source>
</evidence>